<feature type="region of interest" description="Disordered" evidence="7">
    <location>
        <begin position="1"/>
        <end position="28"/>
    </location>
</feature>
<evidence type="ECO:0000256" key="5">
    <source>
        <dbReference type="ARBA" id="ARBA00022989"/>
    </source>
</evidence>
<evidence type="ECO:0000256" key="6">
    <source>
        <dbReference type="ARBA" id="ARBA00023136"/>
    </source>
</evidence>
<feature type="domain" description="EF-hand" evidence="9">
    <location>
        <begin position="1616"/>
        <end position="1651"/>
    </location>
</feature>
<dbReference type="Gene3D" id="2.80.10.50">
    <property type="match status" value="3"/>
</dbReference>
<feature type="transmembrane region" description="Helical" evidence="8">
    <location>
        <begin position="2320"/>
        <end position="2340"/>
    </location>
</feature>
<evidence type="ECO:0000256" key="1">
    <source>
        <dbReference type="ARBA" id="ARBA00004141"/>
    </source>
</evidence>
<dbReference type="InterPro" id="IPR018247">
    <property type="entry name" value="EF_Hand_1_Ca_BS"/>
</dbReference>
<keyword evidence="5 8" id="KW-1133">Transmembrane helix</keyword>
<dbReference type="InterPro" id="IPR014821">
    <property type="entry name" value="Ins145_P3_rcpt"/>
</dbReference>
<feature type="domain" description="EF-hand" evidence="9">
    <location>
        <begin position="1580"/>
        <end position="1615"/>
    </location>
</feature>
<dbReference type="PROSITE" id="PS50222">
    <property type="entry name" value="EF_HAND_2"/>
    <property type="match status" value="2"/>
</dbReference>
<dbReference type="GO" id="GO:0006816">
    <property type="term" value="P:calcium ion transport"/>
    <property type="evidence" value="ECO:0007669"/>
    <property type="project" value="InterPro"/>
</dbReference>
<feature type="domain" description="MIR" evidence="10">
    <location>
        <begin position="235"/>
        <end position="289"/>
    </location>
</feature>
<keyword evidence="3" id="KW-0677">Repeat</keyword>
<dbReference type="PANTHER" id="PTHR45816">
    <property type="entry name" value="MIR DOMAIN-CONTAINING PROTEIN"/>
    <property type="match status" value="1"/>
</dbReference>
<dbReference type="PROSITE" id="PS00018">
    <property type="entry name" value="EF_HAND_1"/>
    <property type="match status" value="1"/>
</dbReference>
<evidence type="ECO:0000256" key="4">
    <source>
        <dbReference type="ARBA" id="ARBA00022837"/>
    </source>
</evidence>
<evidence type="ECO:0000256" key="7">
    <source>
        <dbReference type="SAM" id="MobiDB-lite"/>
    </source>
</evidence>
<gene>
    <name evidence="11" type="ORF">BSTOLATCC_MIC52347</name>
</gene>
<dbReference type="InterPro" id="IPR002048">
    <property type="entry name" value="EF_hand_dom"/>
</dbReference>
<dbReference type="PANTHER" id="PTHR45816:SF4">
    <property type="entry name" value="RYR_IP3R HOMOLOGY ASSOCIATED DOMAIN-CONTAINING PROTEIN"/>
    <property type="match status" value="1"/>
</dbReference>
<dbReference type="InterPro" id="IPR015925">
    <property type="entry name" value="Ryanodine_IP3_receptor"/>
</dbReference>
<feature type="transmembrane region" description="Helical" evidence="8">
    <location>
        <begin position="2453"/>
        <end position="2475"/>
    </location>
</feature>
<dbReference type="GO" id="GO:0016020">
    <property type="term" value="C:membrane"/>
    <property type="evidence" value="ECO:0007669"/>
    <property type="project" value="UniProtKB-SubCell"/>
</dbReference>
<dbReference type="SMART" id="SM00472">
    <property type="entry name" value="MIR"/>
    <property type="match status" value="2"/>
</dbReference>
<dbReference type="SMART" id="SM00054">
    <property type="entry name" value="EFh"/>
    <property type="match status" value="2"/>
</dbReference>
<dbReference type="InterPro" id="IPR013662">
    <property type="entry name" value="RIH_assoc-dom"/>
</dbReference>
<dbReference type="InterPro" id="IPR016024">
    <property type="entry name" value="ARM-type_fold"/>
</dbReference>
<keyword evidence="12" id="KW-1185">Reference proteome</keyword>
<dbReference type="PROSITE" id="PS50919">
    <property type="entry name" value="MIR"/>
    <property type="match status" value="2"/>
</dbReference>
<dbReference type="EMBL" id="CAJZBQ010000052">
    <property type="protein sequence ID" value="CAG9330938.1"/>
    <property type="molecule type" value="Genomic_DNA"/>
</dbReference>
<sequence>MFSSKDKPRSISREIQEASARAKEKTRTDKSGYMKVGDVIVLMFKSNNNGVYSGFLSADGVISQTLVVIPRDSESEKNANSLARSCLFRVENARRVNEVTTEKADSELKMTLGKALTYGERIQLRHLHSMGFINVNAKSIALEPGCLQVTIENEGSEHTWFEIVPVNKLRRDGEMISYGDSISFQSLSEKSQYFLHCYESASALSDRKLEVNASGKQTEWKPRRYMAFNLSSEASNFVTTGDSFRIYHRISQGYLSVNETQIIGDAGVPEAYLEKKNKSSNSLWELQRVSSFVGGTAKWEEQFRIKHLATGFFLKESADCAELTSNAYAQGTLFRLIPDSETAETEIRFGTILSLQTEKYKFIQVRDEMIEEQYLRKKKSIKYKLGLATGKKDYATIAFLIEDVPEHQTAHVYKLSLMIPHLCDFYYYMDDNTITTDYLLENPERENFLKANCSNMTTMLKNLSKHIIHQNDSEVDIHKRQNSMREMGVIDGLMAIAELIQNKLDTTGTRAGSRPGHQDDNNIASKYLIHVQNGIYRLVYESIKGNSRNCQNFDKYEHHLVAMLSKHINKDIGNILREIFCYTSEFSLLDEKKFSRWFNYLEPISETPNNIQEQTLYLTILKYLCENKGAGVLKFQVLARKCLLDPETHFSLIRFHIVNKRPCVEFDFPIKTHTVQDILKANPRLSAFGTAKDEQSLLIDEEITSAIFYLEDICKLDEYASYLAATIDLIASICLGRYKMAIQHTGTTINASLSHIQLALKNADINDKVRAAYANLCRVLYIDVDPYIPCTSQKTRCFSWDDKIERVDETTFEHRHENLNQVKAIIQNFWSYEGDVKINKEQLGRKLKLVVSFIKVTRSMIDLEIEDYEFIEFVMQPICFLITEKSGDESHWCTQLTREVRESLSNDYNPSLEKKHIQVIEEVLSMLQVLVVRRENLQLYNLLRLFWEYNEKKNTNEELTDEDLKVRFEDTLKLLDWDVEDRSKEQEIEIINKMDEKFIQSFSYQPITNISKSVHYLDIYLLELLFDVSKSKNKEIRKRALELILNGLNSRKLLKKEMIKVEFLTDENTKDFYLKLLQRKRRLNETIKTLTQGQEESHEASDIPMYNEALKDSTVITLEFSQLFKNDTMHDYKRVKYQNLLMQSGVYNILIDILYLKHDESQRYLLRHALTTLYHFCWDNKRNQKVLFPHIHKLLDLIGISFNVTKLIAQVLSGHTRSEIAGKVIVHIFELIETHDNEFHLLQLLRTFIIDEHRKIIPRVQIDILKGIFNSKAIRQMHMQTGNIQDFLSPHLGLDKDPVKGKLRLRYHLEVINCIIACTTDNRFGIFQGRKLIPLIQLKNIFKKENLNLYCKKAYLRYLYQVYMVGIEGGVEPAVSLNGLEDVFRDIFLHDLSLYRETADDLIRLSLLGEFDSIPCKFSKLNKWDTFKKLVADSKAEELIGLDSEFSNRRLSPEVIEPEQNPEQERIKDYWNYLSGNKSWHSEKDGLVHILRDMMLSNSLPLSETLIIVLQDIRELLHDMSDYFQNQEVKFPELDFSNIIMTINLCRECLPMSGIEKMQENPEGNELDQIVARMREYIIEEKLSLEEAFSVFDVDRNGNIEYEEFRKAIKNTLGNVRSADIEKAFFYLDADHDGYLRFKEFANKLRKYFSKVPHLVKINKQRQFASGGASSPVQAPNQELIFDQEVKNGLESFSGLFSNLCKDQDVGVLVRKIKDRFVDPAIQTKNLSILKEFISKLGTAFRKKKHKISLLKMLRMLVPESKKKEIIFDSEENEMINNYEYLQNVQSTLSEAGVLELALGIINDGNEFDLINEAVKLLLCLLRFGNSSVQRKLLKIMTASDNSNLFSYIRSQLRSARDRIVEKAKGAFLKNPERAAGIIIEGSQDPAEIPHDLKDKISHVKNLIRLLQLFCENCFTKFQHYIRSQEDDSARKMHLSINMIDELAQFLINIREAGPYISDDYEARKLIPQCLETLIDACRGPCVENQLLVGKRRKFYKFINMALSLKIENRLFEDYFQSSIRLLSTLLEGELDIGIATMMIEEIDFKELADIAFIIYKEHIYPKMSILIQDRVDDGSDNTLMRDTLRSFIKCSETPPEKIPINEWRVIDIGFQIVIMTIRLRERFPHLEELNWIAFSDKVPIATKTTNLNSIILQTKYLEGRNEDLFKTVYSWIRKYFGSKKDTFYDLTMDKAYEFYSSLIGTVEIDRDNKLEICHFRIPSSMVFLSSQFRNDVIYKINRNSHEEKIKSLFHNSEKYQIYMTHIQKLSEFKKIAWWASKNPSLARMCFWLVVIINALLLADVKNSNEPLQEDDNTSIKGGVIFLGVILIFLSLFVYIFYMLENYPIDLYKYMHRERESDIYYVPVLNKLKGTVLMDYYIESVKKHNKSKHLSIKFKILIVLISRQNLFNFLYLLSACFAMKYQLLYAILLLDCIRWSKDLDNVLRSITQNRKQLILTLVLGLISIYLFGVAGFMWLGQYYLTQDEGANYSTYCNTLVECATSTLNYGIRNGGGIGDALMMPKYTDRDYFLSQLFFILFFIVINIILMNIIFGIIIDTFSELRDERQLIEHDMNNICFICGREKFEFELRGSGWTEHVQLEHNVYAYLAYIIYIRKKPLNECNGIEKYVKNKMRQNDVSFFPKNARCLLYTEEKSEEEKHFEIIEEEIVDLERSLISSKTISGKETSKER</sequence>
<evidence type="ECO:0000256" key="3">
    <source>
        <dbReference type="ARBA" id="ARBA00022737"/>
    </source>
</evidence>
<dbReference type="Pfam" id="PF08709">
    <property type="entry name" value="Ins145_P3_rec"/>
    <property type="match status" value="1"/>
</dbReference>
<dbReference type="Pfam" id="PF00520">
    <property type="entry name" value="Ion_trans"/>
    <property type="match status" value="1"/>
</dbReference>
<reference evidence="11" key="1">
    <citation type="submission" date="2021-09" db="EMBL/GenBank/DDBJ databases">
        <authorList>
            <consortium name="AG Swart"/>
            <person name="Singh M."/>
            <person name="Singh A."/>
            <person name="Seah K."/>
            <person name="Emmerich C."/>
        </authorList>
    </citation>
    <scope>NUCLEOTIDE SEQUENCE</scope>
    <source>
        <strain evidence="11">ATCC30299</strain>
    </source>
</reference>
<evidence type="ECO:0000256" key="8">
    <source>
        <dbReference type="SAM" id="Phobius"/>
    </source>
</evidence>
<evidence type="ECO:0000256" key="2">
    <source>
        <dbReference type="ARBA" id="ARBA00022692"/>
    </source>
</evidence>
<dbReference type="InterPro" id="IPR011992">
    <property type="entry name" value="EF-hand-dom_pair"/>
</dbReference>
<comment type="caution">
    <text evidence="11">The sequence shown here is derived from an EMBL/GenBank/DDBJ whole genome shotgun (WGS) entry which is preliminary data.</text>
</comment>
<keyword evidence="4" id="KW-0106">Calcium</keyword>
<dbReference type="Pfam" id="PF02815">
    <property type="entry name" value="MIR"/>
    <property type="match status" value="1"/>
</dbReference>
<feature type="transmembrane region" description="Helical" evidence="8">
    <location>
        <begin position="2409"/>
        <end position="2433"/>
    </location>
</feature>
<evidence type="ECO:0000259" key="10">
    <source>
        <dbReference type="PROSITE" id="PS50919"/>
    </source>
</evidence>
<dbReference type="CDD" id="cd00051">
    <property type="entry name" value="EFh"/>
    <property type="match status" value="1"/>
</dbReference>
<feature type="transmembrane region" description="Helical" evidence="8">
    <location>
        <begin position="2281"/>
        <end position="2299"/>
    </location>
</feature>
<dbReference type="InterPro" id="IPR005821">
    <property type="entry name" value="Ion_trans_dom"/>
</dbReference>
<dbReference type="SUPFAM" id="SSF48371">
    <property type="entry name" value="ARM repeat"/>
    <property type="match status" value="1"/>
</dbReference>
<dbReference type="Proteomes" id="UP001162131">
    <property type="component" value="Unassembled WGS sequence"/>
</dbReference>
<dbReference type="InterPro" id="IPR036300">
    <property type="entry name" value="MIR_dom_sf"/>
</dbReference>
<protein>
    <submittedName>
        <fullName evidence="11">Uncharacterized protein</fullName>
    </submittedName>
</protein>
<dbReference type="SUPFAM" id="SSF47473">
    <property type="entry name" value="EF-hand"/>
    <property type="match status" value="1"/>
</dbReference>
<evidence type="ECO:0000259" key="9">
    <source>
        <dbReference type="PROSITE" id="PS50222"/>
    </source>
</evidence>
<dbReference type="Gene3D" id="1.10.238.10">
    <property type="entry name" value="EF-hand"/>
    <property type="match status" value="1"/>
</dbReference>
<feature type="transmembrane region" description="Helical" evidence="8">
    <location>
        <begin position="2528"/>
        <end position="2554"/>
    </location>
</feature>
<name>A0AAU9K1Z5_9CILI</name>
<evidence type="ECO:0000313" key="12">
    <source>
        <dbReference type="Proteomes" id="UP001162131"/>
    </source>
</evidence>
<dbReference type="InterPro" id="IPR016093">
    <property type="entry name" value="MIR_motif"/>
</dbReference>
<dbReference type="SUPFAM" id="SSF82109">
    <property type="entry name" value="MIR domain"/>
    <property type="match status" value="2"/>
</dbReference>
<keyword evidence="2 8" id="KW-0812">Transmembrane</keyword>
<dbReference type="GO" id="GO:0005216">
    <property type="term" value="F:monoatomic ion channel activity"/>
    <property type="evidence" value="ECO:0007669"/>
    <property type="project" value="InterPro"/>
</dbReference>
<comment type="subcellular location">
    <subcellularLocation>
        <location evidence="1">Membrane</location>
        <topology evidence="1">Multi-pass membrane protein</topology>
    </subcellularLocation>
</comment>
<proteinExistence type="predicted"/>
<keyword evidence="6 8" id="KW-0472">Membrane</keyword>
<dbReference type="Pfam" id="PF08454">
    <property type="entry name" value="RIH_assoc"/>
    <property type="match status" value="1"/>
</dbReference>
<organism evidence="11 12">
    <name type="scientific">Blepharisma stoltei</name>
    <dbReference type="NCBI Taxonomy" id="1481888"/>
    <lineage>
        <taxon>Eukaryota</taxon>
        <taxon>Sar</taxon>
        <taxon>Alveolata</taxon>
        <taxon>Ciliophora</taxon>
        <taxon>Postciliodesmatophora</taxon>
        <taxon>Heterotrichea</taxon>
        <taxon>Heterotrichida</taxon>
        <taxon>Blepharismidae</taxon>
        <taxon>Blepharisma</taxon>
    </lineage>
</organism>
<dbReference type="GO" id="GO:0005509">
    <property type="term" value="F:calcium ion binding"/>
    <property type="evidence" value="ECO:0007669"/>
    <property type="project" value="InterPro"/>
</dbReference>
<dbReference type="Gene3D" id="1.10.287.70">
    <property type="match status" value="1"/>
</dbReference>
<feature type="domain" description="MIR" evidence="10">
    <location>
        <begin position="113"/>
        <end position="166"/>
    </location>
</feature>
<dbReference type="Pfam" id="PF13499">
    <property type="entry name" value="EF-hand_7"/>
    <property type="match status" value="1"/>
</dbReference>
<accession>A0AAU9K1Z5</accession>
<evidence type="ECO:0000313" key="11">
    <source>
        <dbReference type="EMBL" id="CAG9330938.1"/>
    </source>
</evidence>